<evidence type="ECO:0000259" key="3">
    <source>
        <dbReference type="PROSITE" id="PS51208"/>
    </source>
</evidence>
<dbReference type="InterPro" id="IPR013425">
    <property type="entry name" value="Autotrns_rpt"/>
</dbReference>
<dbReference type="InterPro" id="IPR005546">
    <property type="entry name" value="Autotransporte_beta"/>
</dbReference>
<accession>A0A552UER1</accession>
<dbReference type="PANTHER" id="PTHR35037:SF3">
    <property type="entry name" value="C-TERMINAL REGION OF AIDA-LIKE PROTEIN"/>
    <property type="match status" value="1"/>
</dbReference>
<dbReference type="EMBL" id="VJWA01000001">
    <property type="protein sequence ID" value="TRW16728.1"/>
    <property type="molecule type" value="Genomic_DNA"/>
</dbReference>
<dbReference type="PANTHER" id="PTHR35037">
    <property type="entry name" value="C-TERMINAL REGION OF AIDA-LIKE PROTEIN"/>
    <property type="match status" value="1"/>
</dbReference>
<dbReference type="InterPro" id="IPR036709">
    <property type="entry name" value="Autotransporte_beta_dom_sf"/>
</dbReference>
<dbReference type="SUPFAM" id="SSF51126">
    <property type="entry name" value="Pectin lyase-like"/>
    <property type="match status" value="2"/>
</dbReference>
<dbReference type="PROSITE" id="PS51208">
    <property type="entry name" value="AUTOTRANSPORTER"/>
    <property type="match status" value="1"/>
</dbReference>
<name>A0A552UER1_9SPHN</name>
<protein>
    <submittedName>
        <fullName evidence="4">Autotransporter domain-containing protein</fullName>
    </submittedName>
</protein>
<keyword evidence="5" id="KW-1185">Reference proteome</keyword>
<dbReference type="InterPro" id="IPR012332">
    <property type="entry name" value="Autotransporter_pectin_lyase_C"/>
</dbReference>
<dbReference type="Proteomes" id="UP000317894">
    <property type="component" value="Unassembled WGS sequence"/>
</dbReference>
<reference evidence="4 5" key="1">
    <citation type="submission" date="2019-07" db="EMBL/GenBank/DDBJ databases">
        <title>Novel species isolated from glacier.</title>
        <authorList>
            <person name="Liu Q."/>
            <person name="Xin Y.-H."/>
        </authorList>
    </citation>
    <scope>NUCLEOTIDE SEQUENCE [LARGE SCALE GENOMIC DNA]</scope>
    <source>
        <strain evidence="4 5">LB1R16</strain>
    </source>
</reference>
<dbReference type="OrthoDB" id="7195851at2"/>
<dbReference type="InterPro" id="IPR051551">
    <property type="entry name" value="Autotransporter_adhesion"/>
</dbReference>
<dbReference type="NCBIfam" id="TIGR01414">
    <property type="entry name" value="autotrans_barl"/>
    <property type="match status" value="1"/>
</dbReference>
<organism evidence="4 5">
    <name type="scientific">Glacieibacterium frigidum</name>
    <dbReference type="NCBI Taxonomy" id="2593303"/>
    <lineage>
        <taxon>Bacteria</taxon>
        <taxon>Pseudomonadati</taxon>
        <taxon>Pseudomonadota</taxon>
        <taxon>Alphaproteobacteria</taxon>
        <taxon>Sphingomonadales</taxon>
        <taxon>Sphingosinicellaceae</taxon>
        <taxon>Glacieibacterium</taxon>
    </lineage>
</organism>
<dbReference type="SUPFAM" id="SSF103515">
    <property type="entry name" value="Autotransporter"/>
    <property type="match status" value="1"/>
</dbReference>
<feature type="domain" description="Autotransporter" evidence="3">
    <location>
        <begin position="1390"/>
        <end position="1664"/>
    </location>
</feature>
<dbReference type="RefSeq" id="WP_143554272.1">
    <property type="nucleotide sequence ID" value="NZ_VJWA01000001.1"/>
</dbReference>
<dbReference type="Gene3D" id="2.160.20.20">
    <property type="match status" value="1"/>
</dbReference>
<dbReference type="NCBIfam" id="TIGR02601">
    <property type="entry name" value="autotrns_rpt"/>
    <property type="match status" value="2"/>
</dbReference>
<dbReference type="SMART" id="SM00869">
    <property type="entry name" value="Autotransporter"/>
    <property type="match status" value="1"/>
</dbReference>
<proteinExistence type="predicted"/>
<comment type="caution">
    <text evidence="4">The sequence shown here is derived from an EMBL/GenBank/DDBJ whole genome shotgun (WGS) entry which is preliminary data.</text>
</comment>
<dbReference type="Gene3D" id="2.40.128.130">
    <property type="entry name" value="Autotransporter beta-domain"/>
    <property type="match status" value="1"/>
</dbReference>
<feature type="signal peptide" evidence="2">
    <location>
        <begin position="1"/>
        <end position="36"/>
    </location>
</feature>
<dbReference type="GO" id="GO:0019867">
    <property type="term" value="C:outer membrane"/>
    <property type="evidence" value="ECO:0007669"/>
    <property type="project" value="InterPro"/>
</dbReference>
<dbReference type="InterPro" id="IPR006315">
    <property type="entry name" value="OM_autotransptr_brl_dom"/>
</dbReference>
<feature type="chain" id="PRO_5022132927" evidence="2">
    <location>
        <begin position="37"/>
        <end position="1664"/>
    </location>
</feature>
<evidence type="ECO:0000256" key="2">
    <source>
        <dbReference type="SAM" id="SignalP"/>
    </source>
</evidence>
<dbReference type="InterPro" id="IPR011050">
    <property type="entry name" value="Pectin_lyase_fold/virulence"/>
</dbReference>
<evidence type="ECO:0000313" key="4">
    <source>
        <dbReference type="EMBL" id="TRW16728.1"/>
    </source>
</evidence>
<dbReference type="Pfam" id="PF12951">
    <property type="entry name" value="PATR"/>
    <property type="match status" value="8"/>
</dbReference>
<keyword evidence="1 2" id="KW-0732">Signal</keyword>
<sequence length="1664" mass="159182">MLKLNNLTTVPFFAPFRAVAHGSLLGLLLGSAAASAVVVNYADGSTRATPIVLDDDTSVVRVSTGTATQTGVISETGGSRPLQKLGVGKLNLTAANTFSGLFSINAGTIGVGNNQALGLGDVALADNTGLDAEADGLVVTNAISTAGNGRINQGPGTFTLAGDISGAGSISATGAGNLVLNGNNSFTNLGINAGTVTVGTNTAAGVGAIAINDGAILAAGADGLALANAIFTTGSGRVDQGPGTFTLNGDIAGAGSISSIGAGNLVLNGNNSFVNLGINAGTVTVGTNTAAGIGAIAINDGAILAAGANGLALANDIFTTGGGRVNSGPGIFTLDGDISGAGSISQIGTGNLVLNGNNSFVNLGINQGTVTVGTDTAAGSGAIIINDGAILAAGADGLVLANDVFTTGGGRVDSGPGTFTLNGDIAGAGSISQIGTGNLILNGNNSFVNLGINLGTVTVGTNTAAGSGAIIINDGAILAAGADGLVLANAVFTTGSGRVDQGPGTFTLNGDIAGAGSISSIGAGNLVLNGNNSFVNLGINAGTVTVGSNTAAGSGGIALNDGAILAAGVSGLTLTNDIVTTGGGRVDQGAGTFTLAGNIGGAGSISAIGTGNLVLNGNNSFTNLGINQGTVTLGTNTAAGVGGIAINDGAILAAGVSGLTITNAIVTTGGGRIDSGAGVFTLNGNIGGAGSISQIGTGNLVLNGNNSFVNLGINQGRVTLGTNTAAGIGGIAINDGGILAAGVSGLTIANAIVTTGGARIDQGSGVFTLNGNIAGAGSISSIGTGNLVLNGNNSFVNLGINAGRVTVGTNTAAGVGGIAINNGGILAAGVSGLTLTNGIITTGGARIDSGAGVFTLNGNIAGAGSISQIGTGNLVLNGNNSFVNLGINQGTVTVGTNTAAGVGAIAINEGGILAAGVSGLTLANAIVTTGGGRVNSGAGTFTLNGPITGAGSISQVGTGNLVLNGANSFTNLGINQGTVTLGTNTAGGIGSIAINNGAILAAGVSGLTITNQIFTTGSGRINSGAGTFTVNGVISGAGSISQIGTGNLVLNGNNSFVNLGINQGTVTVGTNTAAGSGAIAINNGATLAAGVTGLTLTNAVQTTAAGRIDSGTGTFTLNGVISGAGSITKVNTGNLVLGAANTYTGGTTVGAGTLTVAGSVLGPITVASGGTLAGTGTVGSFTAQSGSTVSPGATAGAIGTLTVNGNATFQAGSTFAVDVGATADRLTVNGTASLGGANLLITPSGTPLFNTSYTLLTATGGRTGTFGTTSFTQFGQAFNPTVTYGANDVVLRLAPASIVTLQGAGGTANTNAIAGALDAAVAGGFNPQSFFGLFLQNGAALTASLNQFTGEIGAANSRTALADTRHVREAAFDRLGAALRDGDAATTTTNGDRATTLWGRAIGSWTDTDSDGNGAALDIEAKGIIAGIDYSFGDVKVGALFNYIESDVETQSLGEGKVESTGGGLYVGYRPAGGFALGAGAAISSVKGETSRTIGTAGIAQSLTGDTDGTVYQVFGEVAYDLAATEAVRIEPFARLAYVKYDLDGYSEAGGFAALTQLDAKYDITVASVGLRGSTSLGGSATLRGSAGYQNVSGDRGPVALSAFQGTSSYAAIRGVALDKSSFVGEAGVDFRLGTTASLGVGYSGVIGKNNSDNGVKATFTLGF</sequence>
<dbReference type="Pfam" id="PF03797">
    <property type="entry name" value="Autotransporter"/>
    <property type="match status" value="1"/>
</dbReference>
<evidence type="ECO:0000256" key="1">
    <source>
        <dbReference type="ARBA" id="ARBA00022729"/>
    </source>
</evidence>
<evidence type="ECO:0000313" key="5">
    <source>
        <dbReference type="Proteomes" id="UP000317894"/>
    </source>
</evidence>
<gene>
    <name evidence="4" type="ORF">FMM06_00490</name>
</gene>